<feature type="transmembrane region" description="Helical" evidence="1">
    <location>
        <begin position="89"/>
        <end position="106"/>
    </location>
</feature>
<evidence type="ECO:0000313" key="2">
    <source>
        <dbReference type="EMBL" id="QHT03747.1"/>
    </source>
</evidence>
<proteinExistence type="predicted"/>
<feature type="transmembrane region" description="Helical" evidence="1">
    <location>
        <begin position="12"/>
        <end position="32"/>
    </location>
</feature>
<dbReference type="EMBL" id="MN739416">
    <property type="protein sequence ID" value="QHT03747.1"/>
    <property type="molecule type" value="Genomic_DNA"/>
</dbReference>
<keyword evidence="1" id="KW-0472">Membrane</keyword>
<protein>
    <submittedName>
        <fullName evidence="2">Uncharacterized protein</fullName>
    </submittedName>
</protein>
<name>A0A6C0CHX1_9ZZZZ</name>
<keyword evidence="1" id="KW-0812">Transmembrane</keyword>
<dbReference type="AlphaFoldDB" id="A0A6C0CHX1"/>
<evidence type="ECO:0000256" key="1">
    <source>
        <dbReference type="SAM" id="Phobius"/>
    </source>
</evidence>
<keyword evidence="1" id="KW-1133">Transmembrane helix</keyword>
<sequence>MEILGGSLNISILAIFYTALGAFLSFMMFHLFDDFNNDWENETLSYQLGDVSLELSIVGLVAFWSTHIISDFTPFFEVHPELDKLIDSYISGLFYALAVFIFLEGLTDKVKFLYNKYLNSHFVRVFPQNWSLMKTMFGPRKTDTKKEKA</sequence>
<reference evidence="2" key="1">
    <citation type="journal article" date="2020" name="Nature">
        <title>Giant virus diversity and host interactions through global metagenomics.</title>
        <authorList>
            <person name="Schulz F."/>
            <person name="Roux S."/>
            <person name="Paez-Espino D."/>
            <person name="Jungbluth S."/>
            <person name="Walsh D.A."/>
            <person name="Denef V.J."/>
            <person name="McMahon K.D."/>
            <person name="Konstantinidis K.T."/>
            <person name="Eloe-Fadrosh E.A."/>
            <person name="Kyrpides N.C."/>
            <person name="Woyke T."/>
        </authorList>
    </citation>
    <scope>NUCLEOTIDE SEQUENCE</scope>
    <source>
        <strain evidence="2">GVMAG-M-3300021120-1</strain>
    </source>
</reference>
<accession>A0A6C0CHX1</accession>
<organism evidence="2">
    <name type="scientific">viral metagenome</name>
    <dbReference type="NCBI Taxonomy" id="1070528"/>
    <lineage>
        <taxon>unclassified sequences</taxon>
        <taxon>metagenomes</taxon>
        <taxon>organismal metagenomes</taxon>
    </lineage>
</organism>